<dbReference type="Pfam" id="PF02272">
    <property type="entry name" value="DHHA1"/>
    <property type="match status" value="1"/>
</dbReference>
<accession>A0A3D5QCL2</accession>
<evidence type="ECO:0000256" key="2">
    <source>
        <dbReference type="ARBA" id="ARBA00019841"/>
    </source>
</evidence>
<dbReference type="Gene3D" id="3.10.310.30">
    <property type="match status" value="1"/>
</dbReference>
<dbReference type="InterPro" id="IPR051673">
    <property type="entry name" value="SSDNA_exonuclease_RecJ"/>
</dbReference>
<evidence type="ECO:0000256" key="1">
    <source>
        <dbReference type="ARBA" id="ARBA00005915"/>
    </source>
</evidence>
<organism evidence="9 10">
    <name type="scientific">Flexistipes sinusarabici</name>
    <dbReference type="NCBI Taxonomy" id="2352"/>
    <lineage>
        <taxon>Bacteria</taxon>
        <taxon>Pseudomonadati</taxon>
        <taxon>Deferribacterota</taxon>
        <taxon>Deferribacteres</taxon>
        <taxon>Deferribacterales</taxon>
        <taxon>Flexistipitaceae</taxon>
        <taxon>Flexistipes</taxon>
    </lineage>
</organism>
<dbReference type="PANTHER" id="PTHR30255">
    <property type="entry name" value="SINGLE-STRANDED-DNA-SPECIFIC EXONUCLEASE RECJ"/>
    <property type="match status" value="1"/>
</dbReference>
<dbReference type="AlphaFoldDB" id="A0A3D5QCL2"/>
<keyword evidence="5 9" id="KW-0269">Exonuclease</keyword>
<dbReference type="EMBL" id="DPPF01000142">
    <property type="protein sequence ID" value="HCW93404.1"/>
    <property type="molecule type" value="Genomic_DNA"/>
</dbReference>
<evidence type="ECO:0000259" key="8">
    <source>
        <dbReference type="Pfam" id="PF17768"/>
    </source>
</evidence>
<evidence type="ECO:0000259" key="6">
    <source>
        <dbReference type="Pfam" id="PF01368"/>
    </source>
</evidence>
<reference evidence="9 10" key="1">
    <citation type="journal article" date="2018" name="Nat. Biotechnol.">
        <title>A standardized bacterial taxonomy based on genome phylogeny substantially revises the tree of life.</title>
        <authorList>
            <person name="Parks D.H."/>
            <person name="Chuvochina M."/>
            <person name="Waite D.W."/>
            <person name="Rinke C."/>
            <person name="Skarshewski A."/>
            <person name="Chaumeil P.A."/>
            <person name="Hugenholtz P."/>
        </authorList>
    </citation>
    <scope>NUCLEOTIDE SEQUENCE [LARGE SCALE GENOMIC DNA]</scope>
    <source>
        <strain evidence="9">UBA8672</strain>
    </source>
</reference>
<dbReference type="Gene3D" id="3.90.1640.30">
    <property type="match status" value="1"/>
</dbReference>
<evidence type="ECO:0000313" key="10">
    <source>
        <dbReference type="Proteomes" id="UP000262325"/>
    </source>
</evidence>
<dbReference type="Pfam" id="PF01368">
    <property type="entry name" value="DHH"/>
    <property type="match status" value="1"/>
</dbReference>
<comment type="similarity">
    <text evidence="1">Belongs to the RecJ family.</text>
</comment>
<dbReference type="GO" id="GO:0006310">
    <property type="term" value="P:DNA recombination"/>
    <property type="evidence" value="ECO:0007669"/>
    <property type="project" value="InterPro"/>
</dbReference>
<proteinExistence type="inferred from homology"/>
<feature type="domain" description="RecJ OB" evidence="8">
    <location>
        <begin position="475"/>
        <end position="582"/>
    </location>
</feature>
<evidence type="ECO:0000256" key="4">
    <source>
        <dbReference type="ARBA" id="ARBA00022801"/>
    </source>
</evidence>
<feature type="domain" description="DDH" evidence="6">
    <location>
        <begin position="91"/>
        <end position="247"/>
    </location>
</feature>
<dbReference type="SUPFAM" id="SSF64182">
    <property type="entry name" value="DHH phosphoesterases"/>
    <property type="match status" value="1"/>
</dbReference>
<dbReference type="GO" id="GO:0006281">
    <property type="term" value="P:DNA repair"/>
    <property type="evidence" value="ECO:0007669"/>
    <property type="project" value="InterPro"/>
</dbReference>
<gene>
    <name evidence="9" type="primary">recJ</name>
    <name evidence="9" type="ORF">DHM44_06960</name>
</gene>
<evidence type="ECO:0000259" key="7">
    <source>
        <dbReference type="Pfam" id="PF02272"/>
    </source>
</evidence>
<feature type="domain" description="DHHA1" evidence="7">
    <location>
        <begin position="368"/>
        <end position="460"/>
    </location>
</feature>
<dbReference type="InterPro" id="IPR041122">
    <property type="entry name" value="RecJ_OB"/>
</dbReference>
<dbReference type="Pfam" id="PF17768">
    <property type="entry name" value="RecJ_OB"/>
    <property type="match status" value="1"/>
</dbReference>
<comment type="caution">
    <text evidence="9">The sequence shown here is derived from an EMBL/GenBank/DDBJ whole genome shotgun (WGS) entry which is preliminary data.</text>
</comment>
<dbReference type="InterPro" id="IPR038763">
    <property type="entry name" value="DHH_sf"/>
</dbReference>
<evidence type="ECO:0000256" key="5">
    <source>
        <dbReference type="ARBA" id="ARBA00022839"/>
    </source>
</evidence>
<dbReference type="GO" id="GO:0008409">
    <property type="term" value="F:5'-3' exonuclease activity"/>
    <property type="evidence" value="ECO:0007669"/>
    <property type="project" value="InterPro"/>
</dbReference>
<dbReference type="InterPro" id="IPR003156">
    <property type="entry name" value="DHHA1_dom"/>
</dbReference>
<dbReference type="NCBIfam" id="TIGR00644">
    <property type="entry name" value="recJ"/>
    <property type="match status" value="1"/>
</dbReference>
<name>A0A3D5QCL2_FLESI</name>
<dbReference type="GO" id="GO:0003676">
    <property type="term" value="F:nucleic acid binding"/>
    <property type="evidence" value="ECO:0007669"/>
    <property type="project" value="InterPro"/>
</dbReference>
<evidence type="ECO:0000313" key="9">
    <source>
        <dbReference type="EMBL" id="HCW93404.1"/>
    </source>
</evidence>
<dbReference type="InterPro" id="IPR001667">
    <property type="entry name" value="DDH_dom"/>
</dbReference>
<evidence type="ECO:0000256" key="3">
    <source>
        <dbReference type="ARBA" id="ARBA00022722"/>
    </source>
</evidence>
<dbReference type="PANTHER" id="PTHR30255:SF2">
    <property type="entry name" value="SINGLE-STRANDED-DNA-SPECIFIC EXONUCLEASE RECJ"/>
    <property type="match status" value="1"/>
</dbReference>
<protein>
    <recommendedName>
        <fullName evidence="2">Single-stranded-DNA-specific exonuclease RecJ</fullName>
    </recommendedName>
</protein>
<keyword evidence="4" id="KW-0378">Hydrolase</keyword>
<sequence length="587" mass="67006">MEKACEVSYDKSPKYRWVYKKPDESLLRELKFSCSVSRPVAEILIRRGIFDKNSVNSFFDTPLRNLLNPFLMKGIQEAVERISVALDKKEKICIYGDYDVDGVSSTALVYLFFNDIGIKSEYYVPNRLHEGYSLNYKAIDSIKESGCSLIITVDCGITSVDEIAYAKSKGIDVIVTDHHQPAEKLPEDAYAIIDPYQPGDSYPFKDLAGVGVAYKLIMALKFYLQKHRPEKVLPNLREYLDIVALGTIADVVPLIGENRIFVKHGLKILALPGCRVGLEELKKVTGLTGSKINAVQVGYVLAPRINAVGRLGSCDRGVKLLIETNRDNARWLAEELEMENKYRQGIERKILRQSYEKVERFALHKKYKGLVLYSEEWHPGVISTIASRVMEKYFRPTIIVTIENGVGKGSARSIPAFNLYDGLKSMSDLLMTFGGHKYAAGIKVESFNIKKLQKEFHKIIISELDDNDFIPELKIDTHVDADEINVNLVKMLHKMRPFGPGNPEPVFCMTKVKKYQPFTFIGRERKHLKGFIEKNGRFFEIIGYNFRDYQEYLSDCDTFDILFVPEFNFWAGENSVQLKIKDIKRSE</sequence>
<keyword evidence="3" id="KW-0540">Nuclease</keyword>
<dbReference type="Proteomes" id="UP000262325">
    <property type="component" value="Unassembled WGS sequence"/>
</dbReference>
<dbReference type="InterPro" id="IPR004610">
    <property type="entry name" value="RecJ"/>
</dbReference>